<dbReference type="InterPro" id="IPR010127">
    <property type="entry name" value="Phasin_subfam-1"/>
</dbReference>
<protein>
    <recommendedName>
        <fullName evidence="1">Phasin domain-containing protein</fullName>
    </recommendedName>
</protein>
<dbReference type="AlphaFoldDB" id="A0A6J5FGB9"/>
<dbReference type="NCBIfam" id="TIGR01841">
    <property type="entry name" value="phasin"/>
    <property type="match status" value="1"/>
</dbReference>
<evidence type="ECO:0000313" key="2">
    <source>
        <dbReference type="EMBL" id="CAB3777822.1"/>
    </source>
</evidence>
<evidence type="ECO:0000313" key="3">
    <source>
        <dbReference type="Proteomes" id="UP000494252"/>
    </source>
</evidence>
<keyword evidence="3" id="KW-1185">Reference proteome</keyword>
<proteinExistence type="predicted"/>
<dbReference type="EMBL" id="CADIKI010000001">
    <property type="protein sequence ID" value="CAB3777822.1"/>
    <property type="molecule type" value="Genomic_DNA"/>
</dbReference>
<evidence type="ECO:0000259" key="1">
    <source>
        <dbReference type="Pfam" id="PF09361"/>
    </source>
</evidence>
<dbReference type="Proteomes" id="UP000494252">
    <property type="component" value="Unassembled WGS sequence"/>
</dbReference>
<accession>A0A6J5FGB9</accession>
<name>A0A6J5FGB9_9BURK</name>
<feature type="domain" description="Phasin" evidence="1">
    <location>
        <begin position="8"/>
        <end position="104"/>
    </location>
</feature>
<reference evidence="2 3" key="1">
    <citation type="submission" date="2020-04" db="EMBL/GenBank/DDBJ databases">
        <authorList>
            <person name="De Canck E."/>
        </authorList>
    </citation>
    <scope>NUCLEOTIDE SEQUENCE [LARGE SCALE GENOMIC DNA]</scope>
    <source>
        <strain evidence="2 3">LMG 27177</strain>
    </source>
</reference>
<dbReference type="Pfam" id="PF09361">
    <property type="entry name" value="Phasin_2"/>
    <property type="match status" value="1"/>
</dbReference>
<dbReference type="RefSeq" id="WP_175157882.1">
    <property type="nucleotide sequence ID" value="NZ_CADIKI010000001.1"/>
</dbReference>
<sequence>MSIFEPDQFIASQADNAVTPFALTNKAFESFQLLIELNLHTIHSALATNEAYWHEALSAKTPEEYLTWQAGLIQPAVEQALSYSRQLYDIAWNTKAEMTKVAEAHDEHEDHAARTLVDNRVKNAPAGTEAATTVLKSASLTSLHASESVRKAATQAIETAKGPRTAIK</sequence>
<dbReference type="InterPro" id="IPR018968">
    <property type="entry name" value="Phasin"/>
</dbReference>
<organism evidence="2 3">
    <name type="scientific">Paraburkholderia fynbosensis</name>
    <dbReference type="NCBI Taxonomy" id="1200993"/>
    <lineage>
        <taxon>Bacteria</taxon>
        <taxon>Pseudomonadati</taxon>
        <taxon>Pseudomonadota</taxon>
        <taxon>Betaproteobacteria</taxon>
        <taxon>Burkholderiales</taxon>
        <taxon>Burkholderiaceae</taxon>
        <taxon>Paraburkholderia</taxon>
    </lineage>
</organism>
<gene>
    <name evidence="2" type="ORF">LMG27177_00459</name>
</gene>